<dbReference type="GO" id="GO:0016705">
    <property type="term" value="F:oxidoreductase activity, acting on paired donors, with incorporation or reduction of molecular oxygen"/>
    <property type="evidence" value="ECO:0007669"/>
    <property type="project" value="InterPro"/>
</dbReference>
<evidence type="ECO:0000256" key="2">
    <source>
        <dbReference type="ARBA" id="ARBA00022723"/>
    </source>
</evidence>
<dbReference type="Pfam" id="PF00067">
    <property type="entry name" value="p450"/>
    <property type="match status" value="1"/>
</dbReference>
<feature type="non-terminal residue" evidence="6">
    <location>
        <position position="1"/>
    </location>
</feature>
<dbReference type="Pfam" id="PF00106">
    <property type="entry name" value="adh_short"/>
    <property type="match status" value="1"/>
</dbReference>
<dbReference type="Gene3D" id="1.10.630.10">
    <property type="entry name" value="Cytochrome P450"/>
    <property type="match status" value="1"/>
</dbReference>
<dbReference type="GO" id="GO:0004497">
    <property type="term" value="F:monooxygenase activity"/>
    <property type="evidence" value="ECO:0007669"/>
    <property type="project" value="UniProtKB-KW"/>
</dbReference>
<dbReference type="GO" id="GO:0005506">
    <property type="term" value="F:iron ion binding"/>
    <property type="evidence" value="ECO:0007669"/>
    <property type="project" value="InterPro"/>
</dbReference>
<dbReference type="InterPro" id="IPR017972">
    <property type="entry name" value="Cyt_P450_CS"/>
</dbReference>
<dbReference type="PANTHER" id="PTHR24305">
    <property type="entry name" value="CYTOCHROME P450"/>
    <property type="match status" value="1"/>
</dbReference>
<dbReference type="PROSITE" id="PS00061">
    <property type="entry name" value="ADH_SHORT"/>
    <property type="match status" value="1"/>
</dbReference>
<dbReference type="PRINTS" id="PR00081">
    <property type="entry name" value="GDHRDH"/>
</dbReference>
<evidence type="ECO:0000256" key="1">
    <source>
        <dbReference type="ARBA" id="ARBA00001971"/>
    </source>
</evidence>
<evidence type="ECO:0000256" key="5">
    <source>
        <dbReference type="RuleBase" id="RU000461"/>
    </source>
</evidence>
<dbReference type="InterPro" id="IPR036396">
    <property type="entry name" value="Cyt_P450_sf"/>
</dbReference>
<dbReference type="OrthoDB" id="37659at2759"/>
<keyword evidence="5" id="KW-0349">Heme</keyword>
<dbReference type="InterPro" id="IPR002347">
    <property type="entry name" value="SDR_fam"/>
</dbReference>
<keyword evidence="5" id="KW-0503">Monooxygenase</keyword>
<evidence type="ECO:0000256" key="4">
    <source>
        <dbReference type="ARBA" id="ARBA00023004"/>
    </source>
</evidence>
<dbReference type="EMBL" id="QGMJ01000519">
    <property type="protein sequence ID" value="TVY35496.1"/>
    <property type="molecule type" value="Genomic_DNA"/>
</dbReference>
<protein>
    <submittedName>
        <fullName evidence="6">Short-chain dehydrogenase/reductase</fullName>
    </submittedName>
</protein>
<dbReference type="GO" id="GO:0020037">
    <property type="term" value="F:heme binding"/>
    <property type="evidence" value="ECO:0007669"/>
    <property type="project" value="InterPro"/>
</dbReference>
<proteinExistence type="inferred from homology"/>
<dbReference type="PANTHER" id="PTHR24305:SF161">
    <property type="entry name" value="P450, PUTATIVE (EUROFUNG)-RELATED"/>
    <property type="match status" value="1"/>
</dbReference>
<dbReference type="SUPFAM" id="SSF48264">
    <property type="entry name" value="Cytochrome P450"/>
    <property type="match status" value="1"/>
</dbReference>
<dbReference type="InterPro" id="IPR020904">
    <property type="entry name" value="Sc_DH/Rdtase_CS"/>
</dbReference>
<evidence type="ECO:0000313" key="6">
    <source>
        <dbReference type="EMBL" id="TVY35496.1"/>
    </source>
</evidence>
<evidence type="ECO:0000256" key="3">
    <source>
        <dbReference type="ARBA" id="ARBA00022857"/>
    </source>
</evidence>
<keyword evidence="3" id="KW-0521">NADP</keyword>
<comment type="similarity">
    <text evidence="5">Belongs to the cytochrome P450 family.</text>
</comment>
<keyword evidence="2 5" id="KW-0479">Metal-binding</keyword>
<dbReference type="InterPro" id="IPR001128">
    <property type="entry name" value="Cyt_P450"/>
</dbReference>
<reference evidence="6 7" key="1">
    <citation type="submission" date="2018-05" db="EMBL/GenBank/DDBJ databases">
        <title>Genome sequencing and assembly of the regulated plant pathogen Lachnellula willkommii and related sister species for the development of diagnostic species identification markers.</title>
        <authorList>
            <person name="Giroux E."/>
            <person name="Bilodeau G."/>
        </authorList>
    </citation>
    <scope>NUCLEOTIDE SEQUENCE [LARGE SCALE GENOMIC DNA]</scope>
    <source>
        <strain evidence="6 7">CBS 197.66</strain>
    </source>
</reference>
<dbReference type="Gene3D" id="3.40.50.720">
    <property type="entry name" value="NAD(P)-binding Rossmann-like Domain"/>
    <property type="match status" value="1"/>
</dbReference>
<evidence type="ECO:0000313" key="7">
    <source>
        <dbReference type="Proteomes" id="UP000462212"/>
    </source>
</evidence>
<dbReference type="PROSITE" id="PS00086">
    <property type="entry name" value="CYTOCHROME_P450"/>
    <property type="match status" value="1"/>
</dbReference>
<comment type="caution">
    <text evidence="6">The sequence shown here is derived from an EMBL/GenBank/DDBJ whole genome shotgun (WGS) entry which is preliminary data.</text>
</comment>
<dbReference type="InterPro" id="IPR050121">
    <property type="entry name" value="Cytochrome_P450_monoxygenase"/>
</dbReference>
<dbReference type="Proteomes" id="UP000462212">
    <property type="component" value="Unassembled WGS sequence"/>
</dbReference>
<comment type="cofactor">
    <cofactor evidence="1">
        <name>heme</name>
        <dbReference type="ChEBI" id="CHEBI:30413"/>
    </cofactor>
</comment>
<dbReference type="InterPro" id="IPR036291">
    <property type="entry name" value="NAD(P)-bd_dom_sf"/>
</dbReference>
<organism evidence="6 7">
    <name type="scientific">Lachnellula subtilissima</name>
    <dbReference type="NCBI Taxonomy" id="602034"/>
    <lineage>
        <taxon>Eukaryota</taxon>
        <taxon>Fungi</taxon>
        <taxon>Dikarya</taxon>
        <taxon>Ascomycota</taxon>
        <taxon>Pezizomycotina</taxon>
        <taxon>Leotiomycetes</taxon>
        <taxon>Helotiales</taxon>
        <taxon>Lachnaceae</taxon>
        <taxon>Lachnellula</taxon>
    </lineage>
</organism>
<keyword evidence="4 5" id="KW-0408">Iron</keyword>
<dbReference type="AlphaFoldDB" id="A0A8H8RHE2"/>
<accession>A0A8H8RHE2</accession>
<keyword evidence="5" id="KW-0560">Oxidoreductase</keyword>
<dbReference type="SUPFAM" id="SSF51735">
    <property type="entry name" value="NAD(P)-binding Rossmann-fold domains"/>
    <property type="match status" value="1"/>
</dbReference>
<keyword evidence="7" id="KW-1185">Reference proteome</keyword>
<sequence>KPHPWISITLGALNKGALADTVKRFQMLDTQSNENMAIDLVTRRINKKTSRKDFMTRILENRDPREVSDVQLAAHTSDFVLAGSETTATALSCITYYLLRTPAALQKLQQEIHGRFNSYEEITAVSTNGLKYLQAVCLEGLRLYPPLPFALPRVVPEGGDYVDGQFVPGGTIVSCNPLASSLDPKNFEEPLIFKPERWLGKNKRDILDASQPFSLGPRGCLGRNLGWMELRTTISKLHFLYDFELVDDTLDWHADSRMNTLWNKPKLDVRIVKRPSSKRLKQNGAYEPACLKLAISGDTRHTTNIDAKSYLKRGDSYDLTSQPDKMTSINIEEETIPSLTQKIAVITGGSSGIGYATSKILANKGARVFILDLNPPDDTEYNIKPHATFLQCNIADWIDLRSKFDQIGHIDLAFGNAGVSEEKDYFADTFDEEGNLNEETYSVLDVNLRGTLNFIKLAWSTMKRRGIQGSIVITTSATAYAPEQSLPVYAGGKLALVGVVRALRHRIIKDGITLNAVAPAATITKLIPMELAQPIMDLGLPVSSAHLVGLALAYAATARQERRVEAYGKERDDENEVEGRWNGRIILTLGDMYTELEEPLSKLRPEWFGTENLRLTRLQQAATDF</sequence>
<gene>
    <name evidence="6" type="primary">ATR7_1</name>
    <name evidence="6" type="ORF">LSUB1_G006606</name>
</gene>
<name>A0A8H8RHE2_9HELO</name>